<dbReference type="AlphaFoldDB" id="A0AAU7FCY5"/>
<sequence>MQALNYKHLYYFWIVCKSGGVIRASERLFLTPQAISGQLKALEEQIGSPLFRRDGRQLALTDMGKLVQSYADEMFSIGEELQEAIAHGPQGVAQEFRVGIGDMVPKTVAFELLQPALQLDYPSRLICREGRLLNLLGDLATHKLDLVLADRPLPPEANIRGFNHLLGESTLSVLGSKALCSQWAGDFPQALDGAPFLLPGADAVIRPRLEAWLERAHIRPQVVAEFDDGALLKAFGKAGAGFFVVPTVLAQSICEEYQVGLRGEISELKEQFYAISVQRQLRHPAVIAVTERARHELFA</sequence>
<dbReference type="SUPFAM" id="SSF46785">
    <property type="entry name" value="Winged helix' DNA-binding domain"/>
    <property type="match status" value="1"/>
</dbReference>
<dbReference type="InterPro" id="IPR036390">
    <property type="entry name" value="WH_DNA-bd_sf"/>
</dbReference>
<dbReference type="Pfam" id="PF00126">
    <property type="entry name" value="HTH_1"/>
    <property type="match status" value="1"/>
</dbReference>
<dbReference type="Pfam" id="PF03466">
    <property type="entry name" value="LysR_substrate"/>
    <property type="match status" value="1"/>
</dbReference>
<accession>A0AAU7FCY5</accession>
<dbReference type="InterPro" id="IPR005119">
    <property type="entry name" value="LysR_subst-bd"/>
</dbReference>
<dbReference type="KEGG" id="cmav:ABHF33_06690"/>
<dbReference type="InterPro" id="IPR000847">
    <property type="entry name" value="LysR_HTH_N"/>
</dbReference>
<keyword evidence="2" id="KW-0805">Transcription regulation</keyword>
<keyword evidence="4" id="KW-0010">Activator</keyword>
<dbReference type="PANTHER" id="PTHR30293">
    <property type="entry name" value="TRANSCRIPTIONAL REGULATORY PROTEIN NAC-RELATED"/>
    <property type="match status" value="1"/>
</dbReference>
<dbReference type="EMBL" id="CP157355">
    <property type="protein sequence ID" value="XBM01947.1"/>
    <property type="molecule type" value="Genomic_DNA"/>
</dbReference>
<dbReference type="GO" id="GO:0003700">
    <property type="term" value="F:DNA-binding transcription factor activity"/>
    <property type="evidence" value="ECO:0007669"/>
    <property type="project" value="InterPro"/>
</dbReference>
<evidence type="ECO:0000256" key="2">
    <source>
        <dbReference type="ARBA" id="ARBA00023015"/>
    </source>
</evidence>
<proteinExistence type="inferred from homology"/>
<protein>
    <submittedName>
        <fullName evidence="7">Transcriptional activator NhaR</fullName>
    </submittedName>
</protein>
<keyword evidence="3" id="KW-0238">DNA-binding</keyword>
<comment type="similarity">
    <text evidence="1">Belongs to the LysR transcriptional regulatory family.</text>
</comment>
<reference evidence="7" key="1">
    <citation type="submission" date="2024-05" db="EMBL/GenBank/DDBJ databases">
        <authorList>
            <person name="Yang L."/>
            <person name="Pan L."/>
        </authorList>
    </citation>
    <scope>NUCLEOTIDE SEQUENCE</scope>
    <source>
        <strain evidence="7">FCG-7</strain>
    </source>
</reference>
<dbReference type="Gene3D" id="1.10.10.10">
    <property type="entry name" value="Winged helix-like DNA-binding domain superfamily/Winged helix DNA-binding domain"/>
    <property type="match status" value="1"/>
</dbReference>
<organism evidence="7">
    <name type="scientific">Chitinibacter mangrovi</name>
    <dbReference type="NCBI Taxonomy" id="3153927"/>
    <lineage>
        <taxon>Bacteria</taxon>
        <taxon>Pseudomonadati</taxon>
        <taxon>Pseudomonadota</taxon>
        <taxon>Betaproteobacteria</taxon>
        <taxon>Neisseriales</taxon>
        <taxon>Chitinibacteraceae</taxon>
        <taxon>Chitinibacter</taxon>
    </lineage>
</organism>
<dbReference type="GO" id="GO:2000142">
    <property type="term" value="P:regulation of DNA-templated transcription initiation"/>
    <property type="evidence" value="ECO:0007669"/>
    <property type="project" value="TreeGrafter"/>
</dbReference>
<feature type="domain" description="HTH lysR-type" evidence="6">
    <location>
        <begin position="4"/>
        <end position="61"/>
    </location>
</feature>
<evidence type="ECO:0000313" key="7">
    <source>
        <dbReference type="EMBL" id="XBM01947.1"/>
    </source>
</evidence>
<dbReference type="Gene3D" id="3.40.190.290">
    <property type="match status" value="1"/>
</dbReference>
<keyword evidence="5" id="KW-0804">Transcription</keyword>
<name>A0AAU7FCY5_9NEIS</name>
<evidence type="ECO:0000256" key="5">
    <source>
        <dbReference type="ARBA" id="ARBA00023163"/>
    </source>
</evidence>
<evidence type="ECO:0000256" key="4">
    <source>
        <dbReference type="ARBA" id="ARBA00023159"/>
    </source>
</evidence>
<evidence type="ECO:0000256" key="3">
    <source>
        <dbReference type="ARBA" id="ARBA00023125"/>
    </source>
</evidence>
<dbReference type="RefSeq" id="WP_348946183.1">
    <property type="nucleotide sequence ID" value="NZ_CP157355.1"/>
</dbReference>
<dbReference type="NCBIfam" id="NF008284">
    <property type="entry name" value="PRK11062.1"/>
    <property type="match status" value="1"/>
</dbReference>
<gene>
    <name evidence="7" type="primary">nhaR</name>
    <name evidence="7" type="ORF">ABHF33_06690</name>
</gene>
<dbReference type="SUPFAM" id="SSF53850">
    <property type="entry name" value="Periplasmic binding protein-like II"/>
    <property type="match status" value="1"/>
</dbReference>
<dbReference type="PROSITE" id="PS50931">
    <property type="entry name" value="HTH_LYSR"/>
    <property type="match status" value="1"/>
</dbReference>
<evidence type="ECO:0000256" key="1">
    <source>
        <dbReference type="ARBA" id="ARBA00009437"/>
    </source>
</evidence>
<dbReference type="GO" id="GO:0003677">
    <property type="term" value="F:DNA binding"/>
    <property type="evidence" value="ECO:0007669"/>
    <property type="project" value="UniProtKB-KW"/>
</dbReference>
<evidence type="ECO:0000259" key="6">
    <source>
        <dbReference type="PROSITE" id="PS50931"/>
    </source>
</evidence>
<dbReference type="InterPro" id="IPR036388">
    <property type="entry name" value="WH-like_DNA-bd_sf"/>
</dbReference>
<dbReference type="PANTHER" id="PTHR30293:SF2">
    <property type="entry name" value="TRANSCRIPTIONAL ACTIVATOR PROTEIN NHAR"/>
    <property type="match status" value="1"/>
</dbReference>